<reference evidence="2" key="1">
    <citation type="submission" date="2021-03" db="EMBL/GenBank/DDBJ databases">
        <title>Description of Psychrosphaera ytuae sp. nov. isolated from deep sea sediment of South China Sea.</title>
        <authorList>
            <person name="Zhang J."/>
            <person name="Xu X.-D."/>
        </authorList>
    </citation>
    <scope>NUCLEOTIDE SEQUENCE</scope>
    <source>
        <strain evidence="2">MTZ26</strain>
    </source>
</reference>
<organism evidence="2 3">
    <name type="scientific">Psychrosphaera ytuae</name>
    <dbReference type="NCBI Taxonomy" id="2820710"/>
    <lineage>
        <taxon>Bacteria</taxon>
        <taxon>Pseudomonadati</taxon>
        <taxon>Pseudomonadota</taxon>
        <taxon>Gammaproteobacteria</taxon>
        <taxon>Alteromonadales</taxon>
        <taxon>Pseudoalteromonadaceae</taxon>
        <taxon>Psychrosphaera</taxon>
    </lineage>
</organism>
<dbReference type="CDD" id="cd01949">
    <property type="entry name" value="GGDEF"/>
    <property type="match status" value="1"/>
</dbReference>
<name>A0A975HHK4_9GAMM</name>
<feature type="domain" description="GGDEF" evidence="1">
    <location>
        <begin position="169"/>
        <end position="294"/>
    </location>
</feature>
<dbReference type="SUPFAM" id="SSF55073">
    <property type="entry name" value="Nucleotide cyclase"/>
    <property type="match status" value="1"/>
</dbReference>
<dbReference type="InterPro" id="IPR043128">
    <property type="entry name" value="Rev_trsase/Diguanyl_cyclase"/>
</dbReference>
<evidence type="ECO:0000313" key="3">
    <source>
        <dbReference type="Proteomes" id="UP000682739"/>
    </source>
</evidence>
<dbReference type="NCBIfam" id="TIGR00254">
    <property type="entry name" value="GGDEF"/>
    <property type="match status" value="1"/>
</dbReference>
<dbReference type="SMART" id="SM00267">
    <property type="entry name" value="GGDEF"/>
    <property type="match status" value="1"/>
</dbReference>
<dbReference type="KEGG" id="psym:J1N51_10805"/>
<dbReference type="InterPro" id="IPR052163">
    <property type="entry name" value="DGC-Regulatory_Protein"/>
</dbReference>
<dbReference type="InterPro" id="IPR029787">
    <property type="entry name" value="Nucleotide_cyclase"/>
</dbReference>
<gene>
    <name evidence="2" type="ORF">J1N51_10805</name>
</gene>
<accession>A0A975HHK4</accession>
<sequence length="294" mass="32878">MRESAFNFMQGVFTTVLSHSLDLFAYIDKESKYQYISQSYADFYGLNGRELIGCTPQQVFDTHTFEDIIQPNIEKCMSNGKPVHFKSWIQAKNSIHLSYLYISYLPHVSADTKEVVGIIVIAKDVTEFKRAEGLLSRSANTDALTNIPNRLFLNKHLQDLCFADDEEQTSFALLFCDLDGFKKVNDVHGHAVGDKVLNLVAARLKQQIRGDDIIARYGGDEFVILIADNGDDRVVEAVKDKVSHAITQPFSLSGNVIEIGVSIGTARFPDDGVDPDSLLSLADREMYNSKNSPR</sequence>
<dbReference type="InterPro" id="IPR013656">
    <property type="entry name" value="PAS_4"/>
</dbReference>
<dbReference type="PANTHER" id="PTHR46663:SF2">
    <property type="entry name" value="GGDEF DOMAIN-CONTAINING PROTEIN"/>
    <property type="match status" value="1"/>
</dbReference>
<evidence type="ECO:0000259" key="1">
    <source>
        <dbReference type="PROSITE" id="PS50887"/>
    </source>
</evidence>
<dbReference type="RefSeq" id="WP_208831241.1">
    <property type="nucleotide sequence ID" value="NZ_CP072110.1"/>
</dbReference>
<proteinExistence type="predicted"/>
<dbReference type="CDD" id="cd00130">
    <property type="entry name" value="PAS"/>
    <property type="match status" value="1"/>
</dbReference>
<dbReference type="PANTHER" id="PTHR46663">
    <property type="entry name" value="DIGUANYLATE CYCLASE DGCT-RELATED"/>
    <property type="match status" value="1"/>
</dbReference>
<dbReference type="AlphaFoldDB" id="A0A975HHK4"/>
<dbReference type="InterPro" id="IPR000014">
    <property type="entry name" value="PAS"/>
</dbReference>
<dbReference type="EMBL" id="CP072110">
    <property type="protein sequence ID" value="QTH63225.1"/>
    <property type="molecule type" value="Genomic_DNA"/>
</dbReference>
<evidence type="ECO:0000313" key="2">
    <source>
        <dbReference type="EMBL" id="QTH63225.1"/>
    </source>
</evidence>
<dbReference type="SUPFAM" id="SSF55785">
    <property type="entry name" value="PYP-like sensor domain (PAS domain)"/>
    <property type="match status" value="1"/>
</dbReference>
<dbReference type="InterPro" id="IPR000160">
    <property type="entry name" value="GGDEF_dom"/>
</dbReference>
<dbReference type="NCBIfam" id="TIGR00229">
    <property type="entry name" value="sensory_box"/>
    <property type="match status" value="1"/>
</dbReference>
<dbReference type="Gene3D" id="3.30.70.270">
    <property type="match status" value="1"/>
</dbReference>
<dbReference type="Proteomes" id="UP000682739">
    <property type="component" value="Chromosome"/>
</dbReference>
<protein>
    <submittedName>
        <fullName evidence="2">GGDEF domain-containing protein</fullName>
    </submittedName>
</protein>
<dbReference type="Pfam" id="PF08448">
    <property type="entry name" value="PAS_4"/>
    <property type="match status" value="1"/>
</dbReference>
<dbReference type="Pfam" id="PF00990">
    <property type="entry name" value="GGDEF"/>
    <property type="match status" value="1"/>
</dbReference>
<keyword evidence="3" id="KW-1185">Reference proteome</keyword>
<dbReference type="PROSITE" id="PS50887">
    <property type="entry name" value="GGDEF"/>
    <property type="match status" value="1"/>
</dbReference>
<dbReference type="Gene3D" id="3.30.450.20">
    <property type="entry name" value="PAS domain"/>
    <property type="match status" value="1"/>
</dbReference>
<dbReference type="InterPro" id="IPR035965">
    <property type="entry name" value="PAS-like_dom_sf"/>
</dbReference>